<evidence type="ECO:0000313" key="2">
    <source>
        <dbReference type="Proteomes" id="UP000236630"/>
    </source>
</evidence>
<accession>A0A2H5P1V1</accession>
<evidence type="ECO:0000313" key="1">
    <source>
        <dbReference type="EMBL" id="GAY46332.1"/>
    </source>
</evidence>
<name>A0A2H5P1V1_CITUN</name>
<gene>
    <name evidence="1" type="ORF">CUMW_096270</name>
</gene>
<keyword evidence="2" id="KW-1185">Reference proteome</keyword>
<dbReference type="AlphaFoldDB" id="A0A2H5P1V1"/>
<organism evidence="1 2">
    <name type="scientific">Citrus unshiu</name>
    <name type="common">Satsuma mandarin</name>
    <name type="synonym">Citrus nobilis var. unshiu</name>
    <dbReference type="NCBI Taxonomy" id="55188"/>
    <lineage>
        <taxon>Eukaryota</taxon>
        <taxon>Viridiplantae</taxon>
        <taxon>Streptophyta</taxon>
        <taxon>Embryophyta</taxon>
        <taxon>Tracheophyta</taxon>
        <taxon>Spermatophyta</taxon>
        <taxon>Magnoliopsida</taxon>
        <taxon>eudicotyledons</taxon>
        <taxon>Gunneridae</taxon>
        <taxon>Pentapetalae</taxon>
        <taxon>rosids</taxon>
        <taxon>malvids</taxon>
        <taxon>Sapindales</taxon>
        <taxon>Rutaceae</taxon>
        <taxon>Aurantioideae</taxon>
        <taxon>Citrus</taxon>
    </lineage>
</organism>
<dbReference type="Proteomes" id="UP000236630">
    <property type="component" value="Unassembled WGS sequence"/>
</dbReference>
<sequence length="212" mass="23827">MATSMLLPLDIIVDLLIRLTSEESATIQVRSEVIPFGNQRPRFHQTPISIGSVETNSDRSLFLSVLNRVGEIDCHRYVKPVAYSRSGDKVLVSPVGDGFCWYDLERHRDESIVEVDYQGIDFWRQGSGREQVTIIARGILSTPSLLKRSGLKNQNIGISREPDGRDMGCRATVFGRYKCCSSCIRCESYGHRPGYCYCTAQSVLEVLKGKEE</sequence>
<protein>
    <submittedName>
        <fullName evidence="1">Uncharacterized protein</fullName>
    </submittedName>
</protein>
<proteinExistence type="predicted"/>
<reference evidence="1 2" key="1">
    <citation type="journal article" date="2017" name="Front. Genet.">
        <title>Draft sequencing of the heterozygous diploid genome of Satsuma (Citrus unshiu Marc.) using a hybrid assembly approach.</title>
        <authorList>
            <person name="Shimizu T."/>
            <person name="Tanizawa Y."/>
            <person name="Mochizuki T."/>
            <person name="Nagasaki H."/>
            <person name="Yoshioka T."/>
            <person name="Toyoda A."/>
            <person name="Fujiyama A."/>
            <person name="Kaminuma E."/>
            <person name="Nakamura Y."/>
        </authorList>
    </citation>
    <scope>NUCLEOTIDE SEQUENCE [LARGE SCALE GENOMIC DNA]</scope>
    <source>
        <strain evidence="2">cv. Miyagawa wase</strain>
    </source>
</reference>
<comment type="caution">
    <text evidence="1">The sequence shown here is derived from an EMBL/GenBank/DDBJ whole genome shotgun (WGS) entry which is preliminary data.</text>
</comment>
<dbReference type="EMBL" id="BDQV01000032">
    <property type="protein sequence ID" value="GAY46332.1"/>
    <property type="molecule type" value="Genomic_DNA"/>
</dbReference>